<dbReference type="AlphaFoldDB" id="A0A1T4YY88"/>
<organism evidence="1 2">
    <name type="scientific">Aeromicrobium choanae</name>
    <dbReference type="NCBI Taxonomy" id="1736691"/>
    <lineage>
        <taxon>Bacteria</taxon>
        <taxon>Bacillati</taxon>
        <taxon>Actinomycetota</taxon>
        <taxon>Actinomycetes</taxon>
        <taxon>Propionibacteriales</taxon>
        <taxon>Nocardioidaceae</taxon>
        <taxon>Aeromicrobium</taxon>
    </lineage>
</organism>
<evidence type="ECO:0000313" key="2">
    <source>
        <dbReference type="Proteomes" id="UP000191040"/>
    </source>
</evidence>
<protein>
    <submittedName>
        <fullName evidence="1">2-iminobutanoate/2-iminopropanoate deaminase</fullName>
    </submittedName>
</protein>
<dbReference type="InterPro" id="IPR035959">
    <property type="entry name" value="RutC-like_sf"/>
</dbReference>
<keyword evidence="2" id="KW-1185">Reference proteome</keyword>
<dbReference type="Gene3D" id="3.30.1330.40">
    <property type="entry name" value="RutC-like"/>
    <property type="match status" value="1"/>
</dbReference>
<dbReference type="STRING" id="1736691.SAMN06295964_1234"/>
<dbReference type="PANTHER" id="PTHR11803:SF39">
    <property type="entry name" value="2-IMINOBUTANOATE_2-IMINOPROPANOATE DEAMINASE"/>
    <property type="match status" value="1"/>
</dbReference>
<dbReference type="GO" id="GO:0005829">
    <property type="term" value="C:cytosol"/>
    <property type="evidence" value="ECO:0007669"/>
    <property type="project" value="TreeGrafter"/>
</dbReference>
<dbReference type="EMBL" id="LT796768">
    <property type="protein sequence ID" value="SKB06235.1"/>
    <property type="molecule type" value="Genomic_DNA"/>
</dbReference>
<reference evidence="2" key="1">
    <citation type="submission" date="2017-02" db="EMBL/GenBank/DDBJ databases">
        <authorList>
            <person name="Varghese N."/>
            <person name="Submissions S."/>
        </authorList>
    </citation>
    <scope>NUCLEOTIDE SEQUENCE [LARGE SCALE GENOMIC DNA]</scope>
    <source>
        <strain evidence="2">9H-4</strain>
    </source>
</reference>
<gene>
    <name evidence="1" type="ORF">SAMN06295964_1234</name>
</gene>
<dbReference type="SUPFAM" id="SSF55298">
    <property type="entry name" value="YjgF-like"/>
    <property type="match status" value="1"/>
</dbReference>
<proteinExistence type="predicted"/>
<dbReference type="Proteomes" id="UP000191040">
    <property type="component" value="Chromosome I"/>
</dbReference>
<sequence length="116" mass="12407">MSTPFPLRASVRAGSLLFVSGQLGLVDGALADGASDQTDRALANFEAVVREHGATLADVVKTTVFMSSMEHYADMNVVYGRWFPTDPPARSAFAVQELPLGGLVEIEGIVQLPETR</sequence>
<dbReference type="OrthoDB" id="9815126at2"/>
<evidence type="ECO:0000313" key="1">
    <source>
        <dbReference type="EMBL" id="SKB06235.1"/>
    </source>
</evidence>
<dbReference type="Pfam" id="PF01042">
    <property type="entry name" value="Ribonuc_L-PSP"/>
    <property type="match status" value="1"/>
</dbReference>
<dbReference type="RefSeq" id="WP_078699336.1">
    <property type="nucleotide sequence ID" value="NZ_LT796768.1"/>
</dbReference>
<name>A0A1T4YY88_9ACTN</name>
<dbReference type="GO" id="GO:0019239">
    <property type="term" value="F:deaminase activity"/>
    <property type="evidence" value="ECO:0007669"/>
    <property type="project" value="TreeGrafter"/>
</dbReference>
<dbReference type="CDD" id="cd00448">
    <property type="entry name" value="YjgF_YER057c_UK114_family"/>
    <property type="match status" value="1"/>
</dbReference>
<dbReference type="PANTHER" id="PTHR11803">
    <property type="entry name" value="2-IMINOBUTANOATE/2-IMINOPROPANOATE DEAMINASE RIDA"/>
    <property type="match status" value="1"/>
</dbReference>
<accession>A0A1T4YY88</accession>
<dbReference type="InterPro" id="IPR006175">
    <property type="entry name" value="YjgF/YER057c/UK114"/>
</dbReference>